<dbReference type="InterPro" id="IPR012003">
    <property type="entry name" value="ATP_PFK_prok-type"/>
</dbReference>
<keyword evidence="7 12" id="KW-0547">Nucleotide-binding</keyword>
<feature type="binding site" description="in other chain" evidence="12">
    <location>
        <begin position="141"/>
        <end position="143"/>
    </location>
    <ligand>
        <name>substrate</name>
        <note>ligand shared between dimeric partners</note>
    </ligand>
</feature>
<evidence type="ECO:0000256" key="3">
    <source>
        <dbReference type="ARBA" id="ARBA00004679"/>
    </source>
</evidence>
<dbReference type="KEGG" id="tfr:BR63_15830"/>
<feature type="binding site" evidence="12">
    <location>
        <position position="178"/>
    </location>
    <ligand>
        <name>substrate</name>
        <note>ligand shared between dimeric partners</note>
    </ligand>
</feature>
<gene>
    <name evidence="12" type="primary">pfkA</name>
    <name evidence="14" type="ORF">BR63_15830</name>
</gene>
<dbReference type="Proteomes" id="UP000515847">
    <property type="component" value="Chromosome"/>
</dbReference>
<dbReference type="EMBL" id="CP045798">
    <property type="protein sequence ID" value="QNB47614.1"/>
    <property type="molecule type" value="Genomic_DNA"/>
</dbReference>
<evidence type="ECO:0000256" key="11">
    <source>
        <dbReference type="ARBA" id="ARBA00023152"/>
    </source>
</evidence>
<keyword evidence="10 12" id="KW-0460">Magnesium</keyword>
<dbReference type="GO" id="GO:0070095">
    <property type="term" value="F:fructose-6-phosphate binding"/>
    <property type="evidence" value="ECO:0007669"/>
    <property type="project" value="TreeGrafter"/>
</dbReference>
<dbReference type="GO" id="GO:0003872">
    <property type="term" value="F:6-phosphofructokinase activity"/>
    <property type="evidence" value="ECO:0007669"/>
    <property type="project" value="UniProtKB-UniRule"/>
</dbReference>
<reference evidence="14 15" key="1">
    <citation type="journal article" date="2019" name="Front. Microbiol.">
        <title>Thermoanaerosceptrum fracticalcis gen. nov. sp. nov., a Novel Fumarate-Fermenting Microorganism From a Deep Fractured Carbonate Aquifer of the US Great Basin.</title>
        <authorList>
            <person name="Hamilton-Brehm S.D."/>
            <person name="Stewart L.E."/>
            <person name="Zavarin M."/>
            <person name="Caldwell M."/>
            <person name="Lawson P.A."/>
            <person name="Onstott T.C."/>
            <person name="Grzymski J."/>
            <person name="Neveux I."/>
            <person name="Lollar B.S."/>
            <person name="Russell C.E."/>
            <person name="Moser D.P."/>
        </authorList>
    </citation>
    <scope>NUCLEOTIDE SEQUENCE [LARGE SCALE GENOMIC DNA]</scope>
    <source>
        <strain evidence="14 15">DRI-13</strain>
    </source>
</reference>
<sequence length="364" mass="38856">MGILGKIALLTGGGDAPGLNGVIRAIVKTVKYRYGIEEVIGFRDGFAGLVRNNYVSLNLERVSGILHRGGTILGTSNRDNPFRFPVVVNEKVTYQDVSRQALENLRALGVEVLIAIGGDGSLSIGQEFHKLGLKVIGVPKTIDNDLWATDVTFGFDTAVTTATEALDKLHTTAESHHRIMILEVMGRYAGWIALHAGMAGGADVILIPEIPYDLRKVREKIEERRKHGKLFSIIVVAEGAVEQGGDMVVAKLVEGSTDPVRLGGVGQVVADRLGELTGLETRVTVLGHLQRGGSPSAYDRILATRFGVKAAELAAQGPWGQMVALRGSEITAVPLDEAVKQLKKVDPRGEMVAAARAVGISFGV</sequence>
<dbReference type="GO" id="GO:0047334">
    <property type="term" value="F:diphosphate-fructose-6-phosphate 1-phosphotransferase activity"/>
    <property type="evidence" value="ECO:0007669"/>
    <property type="project" value="InterPro"/>
</dbReference>
<keyword evidence="4 12" id="KW-0963">Cytoplasm</keyword>
<dbReference type="PANTHER" id="PTHR13697">
    <property type="entry name" value="PHOSPHOFRUCTOKINASE"/>
    <property type="match status" value="1"/>
</dbReference>
<evidence type="ECO:0000256" key="4">
    <source>
        <dbReference type="ARBA" id="ARBA00022490"/>
    </source>
</evidence>
<evidence type="ECO:0000256" key="10">
    <source>
        <dbReference type="ARBA" id="ARBA00022842"/>
    </source>
</evidence>
<evidence type="ECO:0000256" key="2">
    <source>
        <dbReference type="ARBA" id="ARBA00004496"/>
    </source>
</evidence>
<dbReference type="Pfam" id="PF00365">
    <property type="entry name" value="PFK"/>
    <property type="match status" value="1"/>
</dbReference>
<comment type="subcellular location">
    <subcellularLocation>
        <location evidence="2 12">Cytoplasm</location>
    </subcellularLocation>
</comment>
<feature type="binding site" description="in other chain" evidence="12">
    <location>
        <position position="238"/>
    </location>
    <ligand>
        <name>substrate</name>
        <note>ligand shared between dimeric partners</note>
    </ligand>
</feature>
<dbReference type="NCBIfam" id="NF002872">
    <property type="entry name" value="PRK03202.1"/>
    <property type="match status" value="1"/>
</dbReference>
<name>A0A7G6E6B0_THEFR</name>
<keyword evidence="11 12" id="KW-0324">Glycolysis</keyword>
<feature type="binding site" evidence="12">
    <location>
        <begin position="78"/>
        <end position="79"/>
    </location>
    <ligand>
        <name>ATP</name>
        <dbReference type="ChEBI" id="CHEBI:30616"/>
    </ligand>
</feature>
<dbReference type="Gene3D" id="3.40.50.460">
    <property type="entry name" value="Phosphofructokinase domain"/>
    <property type="match status" value="1"/>
</dbReference>
<comment type="catalytic activity">
    <reaction evidence="12">
        <text>beta-D-fructose 6-phosphate + ATP = beta-D-fructose 1,6-bisphosphate + ADP + H(+)</text>
        <dbReference type="Rhea" id="RHEA:16109"/>
        <dbReference type="ChEBI" id="CHEBI:15378"/>
        <dbReference type="ChEBI" id="CHEBI:30616"/>
        <dbReference type="ChEBI" id="CHEBI:32966"/>
        <dbReference type="ChEBI" id="CHEBI:57634"/>
        <dbReference type="ChEBI" id="CHEBI:456216"/>
        <dbReference type="EC" id="2.7.1.11"/>
    </reaction>
</comment>
<comment type="similarity">
    <text evidence="12">Belongs to the phosphofructokinase type A (PFKA) family. Mixed-substrate PFK group III subfamily.</text>
</comment>
<comment type="pathway">
    <text evidence="3 12">Carbohydrate degradation; glycolysis; D-glyceraldehyde 3-phosphate and glycerone phosphate from D-glucose: step 3/4.</text>
</comment>
<dbReference type="GO" id="GO:0030388">
    <property type="term" value="P:fructose 1,6-bisphosphate metabolic process"/>
    <property type="evidence" value="ECO:0007669"/>
    <property type="project" value="TreeGrafter"/>
</dbReference>
<comment type="function">
    <text evidence="12">Catalyzes the phosphorylation of D-fructose 6-phosphate to fructose 1,6-bisphosphate by ATP, the first committing step of glycolysis.</text>
</comment>
<dbReference type="PIRSF" id="PIRSF000532">
    <property type="entry name" value="ATP_PFK_prok"/>
    <property type="match status" value="1"/>
</dbReference>
<feature type="active site" description="Proton acceptor" evidence="12">
    <location>
        <position position="143"/>
    </location>
</feature>
<feature type="domain" description="Phosphofructokinase" evidence="13">
    <location>
        <begin position="6"/>
        <end position="313"/>
    </location>
</feature>
<evidence type="ECO:0000313" key="15">
    <source>
        <dbReference type="Proteomes" id="UP000515847"/>
    </source>
</evidence>
<evidence type="ECO:0000256" key="5">
    <source>
        <dbReference type="ARBA" id="ARBA00022679"/>
    </source>
</evidence>
<evidence type="ECO:0000313" key="14">
    <source>
        <dbReference type="EMBL" id="QNB47614.1"/>
    </source>
</evidence>
<feature type="binding site" evidence="12">
    <location>
        <position position="119"/>
    </location>
    <ligand>
        <name>Mg(2+)</name>
        <dbReference type="ChEBI" id="CHEBI:18420"/>
        <note>catalytic</note>
    </ligand>
</feature>
<dbReference type="UniPathway" id="UPA00109">
    <property type="reaction ID" value="UER00182"/>
</dbReference>
<accession>A0A7G6E6B0</accession>
<keyword evidence="9 12" id="KW-0067">ATP-binding</keyword>
<proteinExistence type="inferred from homology"/>
<organism evidence="14 15">
    <name type="scientific">Thermanaerosceptrum fracticalcis</name>
    <dbReference type="NCBI Taxonomy" id="1712410"/>
    <lineage>
        <taxon>Bacteria</taxon>
        <taxon>Bacillati</taxon>
        <taxon>Bacillota</taxon>
        <taxon>Clostridia</taxon>
        <taxon>Eubacteriales</taxon>
        <taxon>Peptococcaceae</taxon>
        <taxon>Thermanaerosceptrum</taxon>
    </lineage>
</organism>
<comment type="subunit">
    <text evidence="12">Homodimer or homotetramer.</text>
</comment>
<dbReference type="RefSeq" id="WP_034421835.1">
    <property type="nucleotide sequence ID" value="NZ_CP045798.1"/>
</dbReference>
<feature type="binding site" evidence="12">
    <location>
        <position position="282"/>
    </location>
    <ligand>
        <name>substrate</name>
        <note>ligand shared between dimeric partners</note>
    </ligand>
</feature>
<dbReference type="GO" id="GO:0046872">
    <property type="term" value="F:metal ion binding"/>
    <property type="evidence" value="ECO:0007669"/>
    <property type="project" value="UniProtKB-KW"/>
</dbReference>
<dbReference type="InterPro" id="IPR022953">
    <property type="entry name" value="ATP_PFK"/>
</dbReference>
<evidence type="ECO:0000256" key="6">
    <source>
        <dbReference type="ARBA" id="ARBA00022723"/>
    </source>
</evidence>
<evidence type="ECO:0000256" key="12">
    <source>
        <dbReference type="HAMAP-Rule" id="MF_01976"/>
    </source>
</evidence>
<evidence type="ECO:0000256" key="1">
    <source>
        <dbReference type="ARBA" id="ARBA00001946"/>
    </source>
</evidence>
<dbReference type="Gene3D" id="3.40.50.450">
    <property type="match status" value="1"/>
</dbReference>
<comment type="caution">
    <text evidence="12">Lacks conserved residue(s) required for the propagation of feature annotation.</text>
</comment>
<dbReference type="GO" id="GO:0016208">
    <property type="term" value="F:AMP binding"/>
    <property type="evidence" value="ECO:0007669"/>
    <property type="project" value="TreeGrafter"/>
</dbReference>
<evidence type="ECO:0000259" key="13">
    <source>
        <dbReference type="Pfam" id="PF00365"/>
    </source>
</evidence>
<dbReference type="PROSITE" id="PS00433">
    <property type="entry name" value="PHOSPHOFRUCTOKINASE"/>
    <property type="match status" value="1"/>
</dbReference>
<dbReference type="InterPro" id="IPR015912">
    <property type="entry name" value="Phosphofructokinase_CS"/>
</dbReference>
<dbReference type="InterPro" id="IPR035966">
    <property type="entry name" value="PKF_sf"/>
</dbReference>
<dbReference type="AlphaFoldDB" id="A0A7G6E6B0"/>
<keyword evidence="6 12" id="KW-0479">Metal-binding</keyword>
<evidence type="ECO:0000256" key="8">
    <source>
        <dbReference type="ARBA" id="ARBA00022777"/>
    </source>
</evidence>
<evidence type="ECO:0000256" key="9">
    <source>
        <dbReference type="ARBA" id="ARBA00022840"/>
    </source>
</evidence>
<dbReference type="GO" id="GO:0061621">
    <property type="term" value="P:canonical glycolysis"/>
    <property type="evidence" value="ECO:0007669"/>
    <property type="project" value="TreeGrafter"/>
</dbReference>
<keyword evidence="5 12" id="KW-0808">Transferase</keyword>
<dbReference type="InterPro" id="IPR000023">
    <property type="entry name" value="Phosphofructokinase_dom"/>
</dbReference>
<dbReference type="GO" id="GO:0005945">
    <property type="term" value="C:6-phosphofructokinase complex"/>
    <property type="evidence" value="ECO:0007669"/>
    <property type="project" value="TreeGrafter"/>
</dbReference>
<dbReference type="EC" id="2.7.1.11" evidence="12"/>
<keyword evidence="15" id="KW-1185">Reference proteome</keyword>
<evidence type="ECO:0000256" key="7">
    <source>
        <dbReference type="ARBA" id="ARBA00022741"/>
    </source>
</evidence>
<protein>
    <recommendedName>
        <fullName evidence="12">ATP-dependent 6-phosphofructokinase</fullName>
        <shortName evidence="12">ATP-PFK</shortName>
        <shortName evidence="12">Phosphofructokinase</shortName>
        <ecNumber evidence="12">2.7.1.11</ecNumber>
    </recommendedName>
    <alternativeName>
        <fullName evidence="12">Phosphohexokinase</fullName>
    </alternativeName>
</protein>
<dbReference type="InterPro" id="IPR012829">
    <property type="entry name" value="Phosphofructokinase_III"/>
</dbReference>
<dbReference type="OrthoDB" id="9802503at2"/>
<dbReference type="GO" id="GO:0006002">
    <property type="term" value="P:fructose 6-phosphate metabolic process"/>
    <property type="evidence" value="ECO:0007669"/>
    <property type="project" value="InterPro"/>
</dbReference>
<dbReference type="NCBIfam" id="TIGR02483">
    <property type="entry name" value="PFK_mixed"/>
    <property type="match status" value="1"/>
</dbReference>
<dbReference type="GO" id="GO:0048029">
    <property type="term" value="F:monosaccharide binding"/>
    <property type="evidence" value="ECO:0007669"/>
    <property type="project" value="TreeGrafter"/>
</dbReference>
<dbReference type="GO" id="GO:0042802">
    <property type="term" value="F:identical protein binding"/>
    <property type="evidence" value="ECO:0007669"/>
    <property type="project" value="TreeGrafter"/>
</dbReference>
<feature type="binding site" description="in other chain" evidence="12">
    <location>
        <begin position="288"/>
        <end position="291"/>
    </location>
    <ligand>
        <name>substrate</name>
        <note>ligand shared between dimeric partners</note>
    </ligand>
</feature>
<feature type="binding site" evidence="12">
    <location>
        <begin position="118"/>
        <end position="121"/>
    </location>
    <ligand>
        <name>ATP</name>
        <dbReference type="ChEBI" id="CHEBI:30616"/>
    </ligand>
</feature>
<dbReference type="PRINTS" id="PR00476">
    <property type="entry name" value="PHFRCTKINASE"/>
</dbReference>
<dbReference type="PANTHER" id="PTHR13697:SF52">
    <property type="entry name" value="ATP-DEPENDENT 6-PHOSPHOFRUCTOKINASE 3"/>
    <property type="match status" value="1"/>
</dbReference>
<feature type="binding site" description="in other chain" evidence="12">
    <location>
        <begin position="185"/>
        <end position="187"/>
    </location>
    <ligand>
        <name>substrate</name>
        <note>ligand shared between dimeric partners</note>
    </ligand>
</feature>
<comment type="cofactor">
    <cofactor evidence="1 12">
        <name>Mg(2+)</name>
        <dbReference type="ChEBI" id="CHEBI:18420"/>
    </cofactor>
</comment>
<dbReference type="FunFam" id="3.40.50.460:FF:000002">
    <property type="entry name" value="ATP-dependent 6-phosphofructokinase"/>
    <property type="match status" value="1"/>
</dbReference>
<feature type="binding site" evidence="12">
    <location>
        <position position="14"/>
    </location>
    <ligand>
        <name>ATP</name>
        <dbReference type="ChEBI" id="CHEBI:30616"/>
    </ligand>
</feature>
<feature type="site" description="Important for substrate specificity; cannot use PPi as phosphoryl donor" evidence="12">
    <location>
        <position position="120"/>
    </location>
</feature>
<dbReference type="SUPFAM" id="SSF53784">
    <property type="entry name" value="Phosphofructokinase"/>
    <property type="match status" value="1"/>
</dbReference>
<dbReference type="GO" id="GO:0005524">
    <property type="term" value="F:ATP binding"/>
    <property type="evidence" value="ECO:0007669"/>
    <property type="project" value="UniProtKB-KW"/>
</dbReference>
<dbReference type="HAMAP" id="MF_01976">
    <property type="entry name" value="Phosphofructokinase_III"/>
    <property type="match status" value="1"/>
</dbReference>
<keyword evidence="8 12" id="KW-0418">Kinase</keyword>